<accession>A0ABN6Z7V8</accession>
<name>A0ABN6Z7V8_9FIRM</name>
<protein>
    <submittedName>
        <fullName evidence="1">Uncharacterized protein</fullName>
    </submittedName>
</protein>
<evidence type="ECO:0000313" key="1">
    <source>
        <dbReference type="EMBL" id="BDZ78707.1"/>
    </source>
</evidence>
<proteinExistence type="predicted"/>
<reference evidence="2" key="1">
    <citation type="journal article" date="2023" name="Int. J. Syst. Evol. Microbiol.">
        <title>Claveliimonas bilis gen. nov., sp. nov., deoxycholic acid-producing bacteria isolated from human faeces, and reclassification of Sellimonas monacensis Zenner et al. 2021 as Claveliimonas monacensis comb. nov.</title>
        <authorList>
            <person name="Hisatomi A."/>
            <person name="Kastawa N.W.E.P.G."/>
            <person name="Song I."/>
            <person name="Ohkuma M."/>
            <person name="Fukiya S."/>
            <person name="Sakamoto M."/>
        </authorList>
    </citation>
    <scope>NUCLEOTIDE SEQUENCE [LARGE SCALE GENOMIC DNA]</scope>
    <source>
        <strain evidence="2">12BBH14</strain>
    </source>
</reference>
<gene>
    <name evidence="1" type="ORF">Lac1_28900</name>
</gene>
<keyword evidence="2" id="KW-1185">Reference proteome</keyword>
<sequence length="124" mass="13763">MKSPVKRVIYVKNEPSGPHLLQSGVKALSSISMVGAKEYDRGIAVSARIASTIPAEYIISKREFEDFGGSVIEVWSYAPELLSDNGRVDDISLLLSLDNDPDERIQMGLDEIREKHGLPVKDYE</sequence>
<evidence type="ECO:0000313" key="2">
    <source>
        <dbReference type="Proteomes" id="UP001305815"/>
    </source>
</evidence>
<dbReference type="EMBL" id="AP027742">
    <property type="protein sequence ID" value="BDZ78707.1"/>
    <property type="molecule type" value="Genomic_DNA"/>
</dbReference>
<organism evidence="1 2">
    <name type="scientific">Claveliimonas bilis</name>
    <dbReference type="NCBI Taxonomy" id="3028070"/>
    <lineage>
        <taxon>Bacteria</taxon>
        <taxon>Bacillati</taxon>
        <taxon>Bacillota</taxon>
        <taxon>Clostridia</taxon>
        <taxon>Lachnospirales</taxon>
        <taxon>Lachnospiraceae</taxon>
        <taxon>Claveliimonas</taxon>
    </lineage>
</organism>
<dbReference type="Proteomes" id="UP001305815">
    <property type="component" value="Chromosome"/>
</dbReference>